<accession>A0A382HBK5</accession>
<proteinExistence type="predicted"/>
<dbReference type="AlphaFoldDB" id="A0A382HBK5"/>
<evidence type="ECO:0000256" key="1">
    <source>
        <dbReference type="SAM" id="MobiDB-lite"/>
    </source>
</evidence>
<name>A0A382HBK5_9ZZZZ</name>
<feature type="non-terminal residue" evidence="2">
    <location>
        <position position="102"/>
    </location>
</feature>
<sequence length="102" mass="11339">MPILLGDATQGRSRRGGDFRAEPDGPILDQNPLTFISEKPIAVLILNAGGNIDSGYKHVPPPVLFFWWRVISPHRLLESGVRYRNNSISRNSRSPFSACIPI</sequence>
<dbReference type="EMBL" id="UINC01060238">
    <property type="protein sequence ID" value="SVB84539.1"/>
    <property type="molecule type" value="Genomic_DNA"/>
</dbReference>
<protein>
    <submittedName>
        <fullName evidence="2">Uncharacterized protein</fullName>
    </submittedName>
</protein>
<evidence type="ECO:0000313" key="2">
    <source>
        <dbReference type="EMBL" id="SVB84539.1"/>
    </source>
</evidence>
<gene>
    <name evidence="2" type="ORF">METZ01_LOCUS237393</name>
</gene>
<reference evidence="2" key="1">
    <citation type="submission" date="2018-05" db="EMBL/GenBank/DDBJ databases">
        <authorList>
            <person name="Lanie J.A."/>
            <person name="Ng W.-L."/>
            <person name="Kazmierczak K.M."/>
            <person name="Andrzejewski T.M."/>
            <person name="Davidsen T.M."/>
            <person name="Wayne K.J."/>
            <person name="Tettelin H."/>
            <person name="Glass J.I."/>
            <person name="Rusch D."/>
            <person name="Podicherti R."/>
            <person name="Tsui H.-C.T."/>
            <person name="Winkler M.E."/>
        </authorList>
    </citation>
    <scope>NUCLEOTIDE SEQUENCE</scope>
</reference>
<organism evidence="2">
    <name type="scientific">marine metagenome</name>
    <dbReference type="NCBI Taxonomy" id="408172"/>
    <lineage>
        <taxon>unclassified sequences</taxon>
        <taxon>metagenomes</taxon>
        <taxon>ecological metagenomes</taxon>
    </lineage>
</organism>
<feature type="region of interest" description="Disordered" evidence="1">
    <location>
        <begin position="1"/>
        <end position="26"/>
    </location>
</feature>